<evidence type="ECO:0000313" key="1">
    <source>
        <dbReference type="EMBL" id="GAA4953705.1"/>
    </source>
</evidence>
<protein>
    <recommendedName>
        <fullName evidence="3">DUF1214 domain-containing protein</fullName>
    </recommendedName>
</protein>
<evidence type="ECO:0008006" key="3">
    <source>
        <dbReference type="Google" id="ProtNLM"/>
    </source>
</evidence>
<organism evidence="1 2">
    <name type="scientific">Yinghuangia aomiensis</name>
    <dbReference type="NCBI Taxonomy" id="676205"/>
    <lineage>
        <taxon>Bacteria</taxon>
        <taxon>Bacillati</taxon>
        <taxon>Actinomycetota</taxon>
        <taxon>Actinomycetes</taxon>
        <taxon>Kitasatosporales</taxon>
        <taxon>Streptomycetaceae</taxon>
        <taxon>Yinghuangia</taxon>
    </lineage>
</organism>
<sequence>MVTATDPAQTTWYLDFLTGVASPNEDRMVNWRGSADRSVPALFEPLGPGLTGYADEHEAVVFVPPCHATNKTWAARLQLTNLTGDPGAVARPDNRGRLAAALVSAVNIRRRADNCEGPDLPAPAPGGDPVRGDVRAGDPVCGFAGVAWKDVLPAAAEEQAPLRQAYIDTGSGYFACGLGVHVGVEHRPGRGNWVSWELEFRVVQGDPQPPEAAAGPGPRDVAVAGYRGTVWRSVTDAGTDFTLRTTCQGRPLFLVVKQTEPRQAWLPAPDETFRRIAGAVATAKGCEPIRS</sequence>
<evidence type="ECO:0000313" key="2">
    <source>
        <dbReference type="Proteomes" id="UP001500466"/>
    </source>
</evidence>
<name>A0ABP9GUB1_9ACTN</name>
<reference evidence="2" key="1">
    <citation type="journal article" date="2019" name="Int. J. Syst. Evol. Microbiol.">
        <title>The Global Catalogue of Microorganisms (GCM) 10K type strain sequencing project: providing services to taxonomists for standard genome sequencing and annotation.</title>
        <authorList>
            <consortium name="The Broad Institute Genomics Platform"/>
            <consortium name="The Broad Institute Genome Sequencing Center for Infectious Disease"/>
            <person name="Wu L."/>
            <person name="Ma J."/>
        </authorList>
    </citation>
    <scope>NUCLEOTIDE SEQUENCE [LARGE SCALE GENOMIC DNA]</scope>
    <source>
        <strain evidence="2">JCM 17986</strain>
    </source>
</reference>
<accession>A0ABP9GUB1</accession>
<dbReference type="EMBL" id="BAABHS010000004">
    <property type="protein sequence ID" value="GAA4953705.1"/>
    <property type="molecule type" value="Genomic_DNA"/>
</dbReference>
<comment type="caution">
    <text evidence="1">The sequence shown here is derived from an EMBL/GenBank/DDBJ whole genome shotgun (WGS) entry which is preliminary data.</text>
</comment>
<keyword evidence="2" id="KW-1185">Reference proteome</keyword>
<proteinExistence type="predicted"/>
<dbReference type="Proteomes" id="UP001500466">
    <property type="component" value="Unassembled WGS sequence"/>
</dbReference>
<gene>
    <name evidence="1" type="ORF">GCM10023205_13900</name>
</gene>